<evidence type="ECO:0000256" key="2">
    <source>
        <dbReference type="SAM" id="MobiDB-lite"/>
    </source>
</evidence>
<feature type="compositionally biased region" description="Low complexity" evidence="2">
    <location>
        <begin position="364"/>
        <end position="389"/>
    </location>
</feature>
<dbReference type="STRING" id="1448308.A0A2T2NXK2"/>
<proteinExistence type="predicted"/>
<dbReference type="CDD" id="cd00054">
    <property type="entry name" value="EGF_CA"/>
    <property type="match status" value="1"/>
</dbReference>
<accession>A0A2T2NXK2</accession>
<feature type="compositionally biased region" description="Low complexity" evidence="2">
    <location>
        <begin position="599"/>
        <end position="610"/>
    </location>
</feature>
<dbReference type="OrthoDB" id="283575at2759"/>
<keyword evidence="3" id="KW-1133">Transmembrane helix</keyword>
<feature type="domain" description="EGF-like" evidence="4">
    <location>
        <begin position="621"/>
        <end position="659"/>
    </location>
</feature>
<evidence type="ECO:0000313" key="5">
    <source>
        <dbReference type="EMBL" id="PSN70147.1"/>
    </source>
</evidence>
<dbReference type="PROSITE" id="PS01186">
    <property type="entry name" value="EGF_2"/>
    <property type="match status" value="1"/>
</dbReference>
<dbReference type="AlphaFoldDB" id="A0A2T2NXK2"/>
<feature type="transmembrane region" description="Helical" evidence="3">
    <location>
        <begin position="552"/>
        <end position="579"/>
    </location>
</feature>
<dbReference type="PANTHER" id="PTHR17178">
    <property type="entry name" value="SECRETORY GRANULE PROTEOGLYCAN CORE PROTEIN"/>
    <property type="match status" value="1"/>
</dbReference>
<gene>
    <name evidence="5" type="ORF">BS50DRAFT_306552</name>
</gene>
<feature type="compositionally biased region" description="Polar residues" evidence="2">
    <location>
        <begin position="137"/>
        <end position="167"/>
    </location>
</feature>
<keyword evidence="1" id="KW-1015">Disulfide bond</keyword>
<dbReference type="Proteomes" id="UP000240883">
    <property type="component" value="Unassembled WGS sequence"/>
</dbReference>
<feature type="compositionally biased region" description="Acidic residues" evidence="2">
    <location>
        <begin position="258"/>
        <end position="272"/>
    </location>
</feature>
<feature type="compositionally biased region" description="Low complexity" evidence="2">
    <location>
        <begin position="773"/>
        <end position="791"/>
    </location>
</feature>
<feature type="compositionally biased region" description="Polar residues" evidence="2">
    <location>
        <begin position="56"/>
        <end position="77"/>
    </location>
</feature>
<organism evidence="5 6">
    <name type="scientific">Corynespora cassiicola Philippines</name>
    <dbReference type="NCBI Taxonomy" id="1448308"/>
    <lineage>
        <taxon>Eukaryota</taxon>
        <taxon>Fungi</taxon>
        <taxon>Dikarya</taxon>
        <taxon>Ascomycota</taxon>
        <taxon>Pezizomycotina</taxon>
        <taxon>Dothideomycetes</taxon>
        <taxon>Pleosporomycetidae</taxon>
        <taxon>Pleosporales</taxon>
        <taxon>Corynesporascaceae</taxon>
        <taxon>Corynespora</taxon>
    </lineage>
</organism>
<name>A0A2T2NXK2_CORCC</name>
<feature type="region of interest" description="Disordered" evidence="2">
    <location>
        <begin position="354"/>
        <end position="424"/>
    </location>
</feature>
<protein>
    <recommendedName>
        <fullName evidence="4">EGF-like domain-containing protein</fullName>
    </recommendedName>
</protein>
<sequence length="869" mass="92182">MSYDPRLAARYGAPAEDDEDSSARKGSVRAARERMQSSQMQGQLPDRSRIIGLPQRPNQLVSQFSVQNRARQQQQEDLTPPDSRGNGAAVSPTPQWPLSNDTEDVLVTRPGQYLAPPGRGPPPQRPPRPTSDELLIQPTSPDYRSSYQSDEMFSPTSVTLSSRPLTTSSAASEASSLGSIPDFPVPQPPMPTIQPLPRRNPSLGPPPSSRRGPSSYYTQMSYVSPIAEESDTRSDTIRSHHGSFASSNVIPSNGGDFYMEDDGLQSDDDETVTSDYGRESRSSDHDDRSGLVQPALVRQASLGRRTKPSLMTIKSVDSFGDKRVPSLKQKSIPDGLGLGVGAAGIGGAMMAARDGISGGPSPGPTSASLSSGTGLFDPSASSLESLAESQRGLDPEKDGSLQAPVHPLQRDAKPMTLAERVGKRRPPRIDVDAVREAEARGSLTSLPELIRRATRLAANLDRGRTASRLGLDFWESGAPEKNMNVRRSGTSLTDMLAAFPPPGEATPTGTRTPNVRGLSKWPSAGEDARSAGTNSAMSNRSKKRRRCCGMPMWTFITLLIVLLFLVAAAVIIPVVLIVLPKMRENQTTAQQDSNGNGGNNNSNNNNNNDNPAVPAPTGGAQSDQCDGVITCENGGVAILNADRSCNCVCINGFTGRTCATEGDAGCTTTTIAGTADNATMGAGIPRLLESAESNFSISLDASRLLSIFSQLSLSCTAENALITFNGLASRSTPLYMPIIVDRTPSSTESLPHLNSPHSSRGLEQRQTVGEPGTATNNAANDAEAEAESTSAQPISSNATAIDFARIGVLLALQESGELDVAASAQEAIQDFLTNDRNDNTDATTVQVSTFEMDLAKFTITFQNGTTLPS</sequence>
<keyword evidence="3" id="KW-0812">Transmembrane</keyword>
<dbReference type="InterPro" id="IPR000742">
    <property type="entry name" value="EGF"/>
</dbReference>
<feature type="compositionally biased region" description="Pro residues" evidence="2">
    <location>
        <begin position="118"/>
        <end position="129"/>
    </location>
</feature>
<keyword evidence="1" id="KW-0245">EGF-like domain</keyword>
<evidence type="ECO:0000313" key="6">
    <source>
        <dbReference type="Proteomes" id="UP000240883"/>
    </source>
</evidence>
<dbReference type="PANTHER" id="PTHR17178:SF0">
    <property type="entry name" value="SERGLYCIN"/>
    <property type="match status" value="1"/>
</dbReference>
<feature type="region of interest" description="Disordered" evidence="2">
    <location>
        <begin position="745"/>
        <end position="793"/>
    </location>
</feature>
<evidence type="ECO:0000259" key="4">
    <source>
        <dbReference type="PROSITE" id="PS50026"/>
    </source>
</evidence>
<feature type="region of interest" description="Disordered" evidence="2">
    <location>
        <begin position="1"/>
        <end position="309"/>
    </location>
</feature>
<evidence type="ECO:0000256" key="3">
    <source>
        <dbReference type="SAM" id="Phobius"/>
    </source>
</evidence>
<feature type="region of interest" description="Disordered" evidence="2">
    <location>
        <begin position="588"/>
        <end position="619"/>
    </location>
</feature>
<dbReference type="PROSITE" id="PS50026">
    <property type="entry name" value="EGF_3"/>
    <property type="match status" value="1"/>
</dbReference>
<keyword evidence="3" id="KW-0472">Membrane</keyword>
<dbReference type="EMBL" id="KZ678132">
    <property type="protein sequence ID" value="PSN70147.1"/>
    <property type="molecule type" value="Genomic_DNA"/>
</dbReference>
<feature type="region of interest" description="Disordered" evidence="2">
    <location>
        <begin position="503"/>
        <end position="543"/>
    </location>
</feature>
<feature type="compositionally biased region" description="Basic and acidic residues" evidence="2">
    <location>
        <begin position="276"/>
        <end position="289"/>
    </location>
</feature>
<keyword evidence="6" id="KW-1185">Reference proteome</keyword>
<evidence type="ECO:0000256" key="1">
    <source>
        <dbReference type="PROSITE-ProRule" id="PRU00076"/>
    </source>
</evidence>
<feature type="compositionally biased region" description="Pro residues" evidence="2">
    <location>
        <begin position="183"/>
        <end position="194"/>
    </location>
</feature>
<reference evidence="5 6" key="1">
    <citation type="journal article" date="2018" name="Front. Microbiol.">
        <title>Genome-Wide Analysis of Corynespora cassiicola Leaf Fall Disease Putative Effectors.</title>
        <authorList>
            <person name="Lopez D."/>
            <person name="Ribeiro S."/>
            <person name="Label P."/>
            <person name="Fumanal B."/>
            <person name="Venisse J.S."/>
            <person name="Kohler A."/>
            <person name="de Oliveira R.R."/>
            <person name="Labutti K."/>
            <person name="Lipzen A."/>
            <person name="Lail K."/>
            <person name="Bauer D."/>
            <person name="Ohm R.A."/>
            <person name="Barry K.W."/>
            <person name="Spatafora J."/>
            <person name="Grigoriev I.V."/>
            <person name="Martin F.M."/>
            <person name="Pujade-Renaud V."/>
        </authorList>
    </citation>
    <scope>NUCLEOTIDE SEQUENCE [LARGE SCALE GENOMIC DNA]</scope>
    <source>
        <strain evidence="5 6">Philippines</strain>
    </source>
</reference>
<feature type="disulfide bond" evidence="1">
    <location>
        <begin position="649"/>
        <end position="658"/>
    </location>
</feature>
<dbReference type="PROSITE" id="PS00022">
    <property type="entry name" value="EGF_1"/>
    <property type="match status" value="1"/>
</dbReference>
<comment type="caution">
    <text evidence="1">Lacks conserved residue(s) required for the propagation of feature annotation.</text>
</comment>